<dbReference type="SMART" id="SM01340">
    <property type="entry name" value="DNA_mis_repair"/>
    <property type="match status" value="1"/>
</dbReference>
<evidence type="ECO:0000313" key="5">
    <source>
        <dbReference type="EMBL" id="UNI15016.1"/>
    </source>
</evidence>
<dbReference type="InterPro" id="IPR013507">
    <property type="entry name" value="DNA_mismatch_S5_2-like"/>
</dbReference>
<dbReference type="InterPro" id="IPR038973">
    <property type="entry name" value="MutL/Mlh/Pms-like"/>
</dbReference>
<dbReference type="PANTHER" id="PTHR10073:SF41">
    <property type="entry name" value="MISMATCH REPAIR PROTEIN, PUTATIVE (AFU_ORTHOLOGUE AFUA_8G05820)-RELATED"/>
    <property type="match status" value="1"/>
</dbReference>
<evidence type="ECO:0000313" key="6">
    <source>
        <dbReference type="Proteomes" id="UP000829364"/>
    </source>
</evidence>
<dbReference type="GO" id="GO:0005524">
    <property type="term" value="F:ATP binding"/>
    <property type="evidence" value="ECO:0007669"/>
    <property type="project" value="InterPro"/>
</dbReference>
<dbReference type="Pfam" id="PF01119">
    <property type="entry name" value="DNA_mis_repair"/>
    <property type="match status" value="1"/>
</dbReference>
<reference evidence="5" key="1">
    <citation type="submission" date="2021-11" db="EMBL/GenBank/DDBJ databases">
        <title>Purpureocillium_takamizusanense_genome.</title>
        <authorList>
            <person name="Nguyen N.-H."/>
        </authorList>
    </citation>
    <scope>NUCLEOTIDE SEQUENCE</scope>
    <source>
        <strain evidence="5">PT3</strain>
    </source>
</reference>
<dbReference type="GeneID" id="72063553"/>
<evidence type="ECO:0000259" key="4">
    <source>
        <dbReference type="SMART" id="SM01340"/>
    </source>
</evidence>
<dbReference type="GO" id="GO:0016887">
    <property type="term" value="F:ATP hydrolysis activity"/>
    <property type="evidence" value="ECO:0007669"/>
    <property type="project" value="InterPro"/>
</dbReference>
<keyword evidence="2" id="KW-0227">DNA damage</keyword>
<dbReference type="InterPro" id="IPR036890">
    <property type="entry name" value="HATPase_C_sf"/>
</dbReference>
<dbReference type="EMBL" id="CP086354">
    <property type="protein sequence ID" value="UNI15016.1"/>
    <property type="molecule type" value="Genomic_DNA"/>
</dbReference>
<dbReference type="FunFam" id="3.30.565.10:FF:000017">
    <property type="entry name" value="PMS1 homolog 1, mismatch repair system component"/>
    <property type="match status" value="1"/>
</dbReference>
<name>A0A9Q8Q9R0_9HYPO</name>
<keyword evidence="6" id="KW-1185">Reference proteome</keyword>
<dbReference type="Gene3D" id="3.30.230.10">
    <property type="match status" value="1"/>
</dbReference>
<dbReference type="KEGG" id="ptkz:JDV02_001590"/>
<dbReference type="SUPFAM" id="SSF54211">
    <property type="entry name" value="Ribosomal protein S5 domain 2-like"/>
    <property type="match status" value="1"/>
</dbReference>
<evidence type="ECO:0000256" key="3">
    <source>
        <dbReference type="SAM" id="MobiDB-lite"/>
    </source>
</evidence>
<dbReference type="InterPro" id="IPR020568">
    <property type="entry name" value="Ribosomal_Su5_D2-typ_SF"/>
</dbReference>
<dbReference type="InterPro" id="IPR014721">
    <property type="entry name" value="Ribsml_uS5_D2-typ_fold_subgr"/>
</dbReference>
<feature type="compositionally biased region" description="Polar residues" evidence="3">
    <location>
        <begin position="354"/>
        <end position="368"/>
    </location>
</feature>
<protein>
    <recommendedName>
        <fullName evidence="4">DNA mismatch repair protein S5 domain-containing protein</fullName>
    </recommendedName>
</protein>
<dbReference type="InterPro" id="IPR002099">
    <property type="entry name" value="MutL/Mlh/PMS"/>
</dbReference>
<dbReference type="GO" id="GO:0061982">
    <property type="term" value="P:meiosis I cell cycle process"/>
    <property type="evidence" value="ECO:0007669"/>
    <property type="project" value="UniProtKB-ARBA"/>
</dbReference>
<dbReference type="SUPFAM" id="SSF55874">
    <property type="entry name" value="ATPase domain of HSP90 chaperone/DNA topoisomerase II/histidine kinase"/>
    <property type="match status" value="1"/>
</dbReference>
<dbReference type="Pfam" id="PF13589">
    <property type="entry name" value="HATPase_c_3"/>
    <property type="match status" value="1"/>
</dbReference>
<dbReference type="AlphaFoldDB" id="A0A9Q8Q9R0"/>
<dbReference type="RefSeq" id="XP_047838497.1">
    <property type="nucleotide sequence ID" value="XM_047982531.1"/>
</dbReference>
<dbReference type="Gene3D" id="3.30.565.10">
    <property type="entry name" value="Histidine kinase-like ATPase, C-terminal domain"/>
    <property type="match status" value="1"/>
</dbReference>
<evidence type="ECO:0000256" key="2">
    <source>
        <dbReference type="ARBA" id="ARBA00022763"/>
    </source>
</evidence>
<dbReference type="GO" id="GO:0140664">
    <property type="term" value="F:ATP-dependent DNA damage sensor activity"/>
    <property type="evidence" value="ECO:0007669"/>
    <property type="project" value="InterPro"/>
</dbReference>
<organism evidence="5 6">
    <name type="scientific">Purpureocillium takamizusanense</name>
    <dbReference type="NCBI Taxonomy" id="2060973"/>
    <lineage>
        <taxon>Eukaryota</taxon>
        <taxon>Fungi</taxon>
        <taxon>Dikarya</taxon>
        <taxon>Ascomycota</taxon>
        <taxon>Pezizomycotina</taxon>
        <taxon>Sordariomycetes</taxon>
        <taxon>Hypocreomycetidae</taxon>
        <taxon>Hypocreales</taxon>
        <taxon>Ophiocordycipitaceae</taxon>
        <taxon>Purpureocillium</taxon>
    </lineage>
</organism>
<dbReference type="GO" id="GO:0032389">
    <property type="term" value="C:MutLalpha complex"/>
    <property type="evidence" value="ECO:0007669"/>
    <property type="project" value="TreeGrafter"/>
</dbReference>
<feature type="domain" description="DNA mismatch repair protein S5" evidence="4">
    <location>
        <begin position="217"/>
        <end position="345"/>
    </location>
</feature>
<comment type="similarity">
    <text evidence="1">Belongs to the DNA mismatch repair MutL/HexB family.</text>
</comment>
<dbReference type="PANTHER" id="PTHR10073">
    <property type="entry name" value="DNA MISMATCH REPAIR PROTEIN MLH, PMS, MUTL"/>
    <property type="match status" value="1"/>
</dbReference>
<feature type="region of interest" description="Disordered" evidence="3">
    <location>
        <begin position="349"/>
        <end position="368"/>
    </location>
</feature>
<evidence type="ECO:0000256" key="1">
    <source>
        <dbReference type="ARBA" id="ARBA00006082"/>
    </source>
</evidence>
<dbReference type="GO" id="GO:0006298">
    <property type="term" value="P:mismatch repair"/>
    <property type="evidence" value="ECO:0007669"/>
    <property type="project" value="InterPro"/>
</dbReference>
<dbReference type="GO" id="GO:0030983">
    <property type="term" value="F:mismatched DNA binding"/>
    <property type="evidence" value="ECO:0007669"/>
    <property type="project" value="InterPro"/>
</dbReference>
<gene>
    <name evidence="5" type="ORF">JDV02_001590</name>
</gene>
<proteinExistence type="inferred from homology"/>
<sequence>MAILPLPQETVRLLSSSVKLTSPRDVLKELVDNAIDAGATSIDVVVSPNTLDRIVLRDNGRGVDLEDLDLLGRRGHTSKLRSFEELRNKGGETLGFRGDALASVNSIATVAITTRTSGEPVATRIWLRHGVGGVVDRKPVSAPVGSTVQATELFKPLPARRALLLNNTHKTLSGMRDLLSAYVIARPCLKVSLKVAGHDGSLMSYAPKTSASVKEAALQLFGKASVANCTPVSLHHEASGFALEAFLPDREFDLTAMKSKAIFVSVDRRPLSSYGELPKLLYKQLKSHILRFLPGSSPMLFMQLNITCPQGSYDVNGSSLKDEVQFANQQEVLERFEELCWSVYGVRKSPDGGESQTVAASPVRISTR</sequence>
<dbReference type="OrthoDB" id="10263226at2759"/>
<accession>A0A9Q8Q9R0</accession>
<dbReference type="NCBIfam" id="TIGR00585">
    <property type="entry name" value="mutl"/>
    <property type="match status" value="1"/>
</dbReference>
<dbReference type="Proteomes" id="UP000829364">
    <property type="component" value="Chromosome 1"/>
</dbReference>